<dbReference type="HAMAP" id="MF_00020">
    <property type="entry name" value="Acetate_kinase"/>
    <property type="match status" value="1"/>
</dbReference>
<dbReference type="PANTHER" id="PTHR21060:SF15">
    <property type="entry name" value="ACETATE KINASE-RELATED"/>
    <property type="match status" value="1"/>
</dbReference>
<dbReference type="SUPFAM" id="SSF53067">
    <property type="entry name" value="Actin-like ATPase domain"/>
    <property type="match status" value="2"/>
</dbReference>
<dbReference type="EMBL" id="PCVG01000057">
    <property type="protein sequence ID" value="PIQ68376.1"/>
    <property type="molecule type" value="Genomic_DNA"/>
</dbReference>
<comment type="cofactor">
    <cofactor evidence="6">
        <name>Mg(2+)</name>
        <dbReference type="ChEBI" id="CHEBI:18420"/>
    </cofactor>
    <cofactor evidence="6">
        <name>Mn(2+)</name>
        <dbReference type="ChEBI" id="CHEBI:29035"/>
    </cofactor>
    <text evidence="6">Mg(2+). Can also accept Mn(2+).</text>
</comment>
<dbReference type="GO" id="GO:0000287">
    <property type="term" value="F:magnesium ion binding"/>
    <property type="evidence" value="ECO:0007669"/>
    <property type="project" value="UniProtKB-UniRule"/>
</dbReference>
<evidence type="ECO:0000256" key="6">
    <source>
        <dbReference type="HAMAP-Rule" id="MF_00020"/>
    </source>
</evidence>
<dbReference type="AlphaFoldDB" id="A0A2H0KAV7"/>
<dbReference type="InterPro" id="IPR043129">
    <property type="entry name" value="ATPase_NBD"/>
</dbReference>
<reference evidence="8 9" key="1">
    <citation type="submission" date="2017-09" db="EMBL/GenBank/DDBJ databases">
        <title>Depth-based differentiation of microbial function through sediment-hosted aquifers and enrichment of novel symbionts in the deep terrestrial subsurface.</title>
        <authorList>
            <person name="Probst A.J."/>
            <person name="Ladd B."/>
            <person name="Jarett J.K."/>
            <person name="Geller-Mcgrath D.E."/>
            <person name="Sieber C.M."/>
            <person name="Emerson J.B."/>
            <person name="Anantharaman K."/>
            <person name="Thomas B.C."/>
            <person name="Malmstrom R."/>
            <person name="Stieglmeier M."/>
            <person name="Klingl A."/>
            <person name="Woyke T."/>
            <person name="Ryan C.M."/>
            <person name="Banfield J.F."/>
        </authorList>
    </citation>
    <scope>NUCLEOTIDE SEQUENCE [LARGE SCALE GENOMIC DNA]</scope>
    <source>
        <strain evidence="8">CG11_big_fil_rev_8_21_14_0_20_46_11</strain>
    </source>
</reference>
<dbReference type="InterPro" id="IPR000890">
    <property type="entry name" value="Aliphatic_acid_kin_short-chain"/>
</dbReference>
<dbReference type="GO" id="GO:0005737">
    <property type="term" value="C:cytoplasm"/>
    <property type="evidence" value="ECO:0007669"/>
    <property type="project" value="UniProtKB-SubCell"/>
</dbReference>
<gene>
    <name evidence="6" type="primary">ackA</name>
    <name evidence="8" type="ORF">COV91_04380</name>
</gene>
<comment type="subunit">
    <text evidence="6">Homodimer.</text>
</comment>
<dbReference type="GO" id="GO:0005524">
    <property type="term" value="F:ATP binding"/>
    <property type="evidence" value="ECO:0007669"/>
    <property type="project" value="UniProtKB-KW"/>
</dbReference>
<dbReference type="GO" id="GO:0008776">
    <property type="term" value="F:acetate kinase activity"/>
    <property type="evidence" value="ECO:0007669"/>
    <property type="project" value="UniProtKB-UniRule"/>
</dbReference>
<dbReference type="PROSITE" id="PS01076">
    <property type="entry name" value="ACETATE_KINASE_2"/>
    <property type="match status" value="1"/>
</dbReference>
<keyword evidence="5 6" id="KW-0067">ATP-binding</keyword>
<comment type="caution">
    <text evidence="8">The sequence shown here is derived from an EMBL/GenBank/DDBJ whole genome shotgun (WGS) entry which is preliminary data.</text>
</comment>
<comment type="catalytic activity">
    <reaction evidence="6">
        <text>acetate + ATP = acetyl phosphate + ADP</text>
        <dbReference type="Rhea" id="RHEA:11352"/>
        <dbReference type="ChEBI" id="CHEBI:22191"/>
        <dbReference type="ChEBI" id="CHEBI:30089"/>
        <dbReference type="ChEBI" id="CHEBI:30616"/>
        <dbReference type="ChEBI" id="CHEBI:456216"/>
        <dbReference type="EC" id="2.7.2.1"/>
    </reaction>
</comment>
<evidence type="ECO:0000313" key="8">
    <source>
        <dbReference type="EMBL" id="PIQ68376.1"/>
    </source>
</evidence>
<dbReference type="EC" id="2.7.2.1" evidence="6"/>
<keyword evidence="6" id="KW-0460">Magnesium</keyword>
<sequence length="388" mass="41693">METTSIIINIGSTSKRYAFFRGETRVADFHMATTSSGRSGSWKESGGEREVTVTEDDFNEGIQTFLRRLVESVHMTEGKAPDTVAIRVVAPNAFFVETRLIDAMYVDKLEAVHAKAPLHVAPVLEEIQMIRKAFPSVRLVGVSDSAFHAGLPEVARVYPLPKEFRDSISRFGYHGISLSSSCFALTEALGKMPERVIVCHLGGGASITAIKEGKSVDTSMGFSPLSGIAMATRSGTLDTGALFELSRESGLSNNDLELFLNTKCGLVGLSNSMADVKQLIVMYKKGNADAKRALDYFIYSIQKTIGSYIAVLGGLDALVFSGAIGVGSDFIRGKVVAGFEYIGARIDPARNSALSSGNIFVEKQGTSVAIVGIEVDEMGEMMKILSQG</sequence>
<keyword evidence="6" id="KW-0479">Metal-binding</keyword>
<feature type="binding site" evidence="6">
    <location>
        <position position="9"/>
    </location>
    <ligand>
        <name>Mg(2+)</name>
        <dbReference type="ChEBI" id="CHEBI:18420"/>
    </ligand>
</feature>
<accession>A0A2H0KAV7</accession>
<feature type="site" description="Transition state stabilizer" evidence="6">
    <location>
        <position position="174"/>
    </location>
</feature>
<evidence type="ECO:0000256" key="5">
    <source>
        <dbReference type="ARBA" id="ARBA00022840"/>
    </source>
</evidence>
<dbReference type="InterPro" id="IPR004372">
    <property type="entry name" value="Ac/propionate_kinase"/>
</dbReference>
<name>A0A2H0KAV7_9BACT</name>
<dbReference type="UniPathway" id="UPA00340">
    <property type="reaction ID" value="UER00458"/>
</dbReference>
<dbReference type="Gene3D" id="3.30.420.40">
    <property type="match status" value="2"/>
</dbReference>
<evidence type="ECO:0000256" key="2">
    <source>
        <dbReference type="ARBA" id="ARBA00022679"/>
    </source>
</evidence>
<evidence type="ECO:0000256" key="4">
    <source>
        <dbReference type="ARBA" id="ARBA00022777"/>
    </source>
</evidence>
<evidence type="ECO:0000256" key="3">
    <source>
        <dbReference type="ARBA" id="ARBA00022741"/>
    </source>
</evidence>
<dbReference type="GO" id="GO:0006085">
    <property type="term" value="P:acetyl-CoA biosynthetic process"/>
    <property type="evidence" value="ECO:0007669"/>
    <property type="project" value="UniProtKB-UniRule"/>
</dbReference>
<keyword evidence="4 6" id="KW-0418">Kinase</keyword>
<comment type="caution">
    <text evidence="6">Lacks conserved residue(s) required for the propagation of feature annotation.</text>
</comment>
<dbReference type="InterPro" id="IPR023865">
    <property type="entry name" value="Aliphatic_acid_kinase_CS"/>
</dbReference>
<comment type="function">
    <text evidence="6">Catalyzes the formation of acetyl phosphate from acetate and ATP. Can also catalyze the reverse reaction.</text>
</comment>
<dbReference type="GO" id="GO:0006083">
    <property type="term" value="P:acetate metabolic process"/>
    <property type="evidence" value="ECO:0007669"/>
    <property type="project" value="TreeGrafter"/>
</dbReference>
<keyword evidence="2 6" id="KW-0808">Transferase</keyword>
<keyword evidence="3 6" id="KW-0547">Nucleotide-binding</keyword>
<dbReference type="PRINTS" id="PR00471">
    <property type="entry name" value="ACETATEKNASE"/>
</dbReference>
<evidence type="ECO:0000256" key="1">
    <source>
        <dbReference type="ARBA" id="ARBA00008748"/>
    </source>
</evidence>
<dbReference type="Proteomes" id="UP000229342">
    <property type="component" value="Unassembled WGS sequence"/>
</dbReference>
<feature type="site" description="Transition state stabilizer" evidence="6">
    <location>
        <position position="233"/>
    </location>
</feature>
<evidence type="ECO:0000256" key="7">
    <source>
        <dbReference type="RuleBase" id="RU003835"/>
    </source>
</evidence>
<dbReference type="PANTHER" id="PTHR21060">
    <property type="entry name" value="ACETATE KINASE"/>
    <property type="match status" value="1"/>
</dbReference>
<feature type="binding site" evidence="6">
    <location>
        <position position="87"/>
    </location>
    <ligand>
        <name>substrate</name>
    </ligand>
</feature>
<feature type="binding site" evidence="6">
    <location>
        <position position="377"/>
    </location>
    <ligand>
        <name>Mg(2+)</name>
        <dbReference type="ChEBI" id="CHEBI:18420"/>
    </ligand>
</feature>
<comment type="subcellular location">
    <subcellularLocation>
        <location evidence="6">Cytoplasm</location>
    </subcellularLocation>
</comment>
<comment type="pathway">
    <text evidence="6">Metabolic intermediate biosynthesis; acetyl-CoA biosynthesis; acetyl-CoA from acetate: step 1/2.</text>
</comment>
<feature type="binding site" evidence="6">
    <location>
        <begin position="200"/>
        <end position="204"/>
    </location>
    <ligand>
        <name>ATP</name>
        <dbReference type="ChEBI" id="CHEBI:30616"/>
    </ligand>
</feature>
<evidence type="ECO:0000313" key="9">
    <source>
        <dbReference type="Proteomes" id="UP000229342"/>
    </source>
</evidence>
<proteinExistence type="inferred from homology"/>
<keyword evidence="6" id="KW-0963">Cytoplasm</keyword>
<comment type="similarity">
    <text evidence="1 6 7">Belongs to the acetokinase family.</text>
</comment>
<dbReference type="Pfam" id="PF00871">
    <property type="entry name" value="Acetate_kinase"/>
    <property type="match status" value="1"/>
</dbReference>
<organism evidence="8 9">
    <name type="scientific">Candidatus Taylorbacteria bacterium CG11_big_fil_rev_8_21_14_0_20_46_11</name>
    <dbReference type="NCBI Taxonomy" id="1975025"/>
    <lineage>
        <taxon>Bacteria</taxon>
        <taxon>Candidatus Tayloriibacteriota</taxon>
    </lineage>
</organism>
<protein>
    <recommendedName>
        <fullName evidence="6">Acetate kinase</fullName>
        <ecNumber evidence="6">2.7.2.1</ecNumber>
    </recommendedName>
    <alternativeName>
        <fullName evidence="6">Acetokinase</fullName>
    </alternativeName>
</protein>
<feature type="active site" description="Proton donor/acceptor" evidence="6">
    <location>
        <position position="144"/>
    </location>
</feature>